<dbReference type="EMBL" id="LGRX02004820">
    <property type="protein sequence ID" value="KAK3279508.1"/>
    <property type="molecule type" value="Genomic_DNA"/>
</dbReference>
<evidence type="ECO:0000313" key="2">
    <source>
        <dbReference type="EMBL" id="KAK3279508.1"/>
    </source>
</evidence>
<dbReference type="Proteomes" id="UP001190700">
    <property type="component" value="Unassembled WGS sequence"/>
</dbReference>
<dbReference type="AlphaFoldDB" id="A0AAE0GK39"/>
<feature type="region of interest" description="Disordered" evidence="1">
    <location>
        <begin position="142"/>
        <end position="174"/>
    </location>
</feature>
<evidence type="ECO:0000313" key="3">
    <source>
        <dbReference type="Proteomes" id="UP001190700"/>
    </source>
</evidence>
<name>A0AAE0GK39_9CHLO</name>
<protein>
    <submittedName>
        <fullName evidence="2">Uncharacterized protein</fullName>
    </submittedName>
</protein>
<organism evidence="2 3">
    <name type="scientific">Cymbomonas tetramitiformis</name>
    <dbReference type="NCBI Taxonomy" id="36881"/>
    <lineage>
        <taxon>Eukaryota</taxon>
        <taxon>Viridiplantae</taxon>
        <taxon>Chlorophyta</taxon>
        <taxon>Pyramimonadophyceae</taxon>
        <taxon>Pyramimonadales</taxon>
        <taxon>Pyramimonadaceae</taxon>
        <taxon>Cymbomonas</taxon>
    </lineage>
</organism>
<proteinExistence type="predicted"/>
<reference evidence="2 3" key="1">
    <citation type="journal article" date="2015" name="Genome Biol. Evol.">
        <title>Comparative Genomics of a Bacterivorous Green Alga Reveals Evolutionary Causalities and Consequences of Phago-Mixotrophic Mode of Nutrition.</title>
        <authorList>
            <person name="Burns J.A."/>
            <person name="Paasch A."/>
            <person name="Narechania A."/>
            <person name="Kim E."/>
        </authorList>
    </citation>
    <scope>NUCLEOTIDE SEQUENCE [LARGE SCALE GENOMIC DNA]</scope>
    <source>
        <strain evidence="2 3">PLY_AMNH</strain>
    </source>
</reference>
<feature type="compositionally biased region" description="Low complexity" evidence="1">
    <location>
        <begin position="144"/>
        <end position="172"/>
    </location>
</feature>
<keyword evidence="3" id="KW-1185">Reference proteome</keyword>
<comment type="caution">
    <text evidence="2">The sequence shown here is derived from an EMBL/GenBank/DDBJ whole genome shotgun (WGS) entry which is preliminary data.</text>
</comment>
<sequence>MGTVERSATRLKAEITNSKDGNILLCKSTCFKMHTLYSMFKATAIFFVAWQLVQSVAEATCNTRATGAQASQLNSYCQSNHNNINTGQHCKATCENGVLSDEMYCQSDGNWSPCYVDVCVVASTSSAPTVFSHAPTTSACPTISPSASPTVQTVSPTTSPTTSPSLSPTTSPTSPPTGAIFIAFLGEGAPPLNPTGNIAPGAIFPMF</sequence>
<accession>A0AAE0GK39</accession>
<evidence type="ECO:0000256" key="1">
    <source>
        <dbReference type="SAM" id="MobiDB-lite"/>
    </source>
</evidence>
<gene>
    <name evidence="2" type="ORF">CYMTET_12603</name>
</gene>